<keyword evidence="2" id="KW-1003">Cell membrane</keyword>
<dbReference type="PANTHER" id="PTHR42703">
    <property type="entry name" value="NADH DEHYDROGENASE"/>
    <property type="match status" value="1"/>
</dbReference>
<feature type="transmembrane region" description="Helical" evidence="6">
    <location>
        <begin position="243"/>
        <end position="265"/>
    </location>
</feature>
<gene>
    <name evidence="8" type="ORF">MNBD_NITROSPIRAE01-1737</name>
</gene>
<dbReference type="GO" id="GO:0042773">
    <property type="term" value="P:ATP synthesis coupled electron transport"/>
    <property type="evidence" value="ECO:0007669"/>
    <property type="project" value="InterPro"/>
</dbReference>
<name>A0A3B1CMG4_9ZZZZ</name>
<proteinExistence type="predicted"/>
<evidence type="ECO:0000259" key="7">
    <source>
        <dbReference type="Pfam" id="PF00361"/>
    </source>
</evidence>
<dbReference type="EMBL" id="UOGF01000032">
    <property type="protein sequence ID" value="VAX27681.1"/>
    <property type="molecule type" value="Genomic_DNA"/>
</dbReference>
<feature type="transmembrane region" description="Helical" evidence="6">
    <location>
        <begin position="162"/>
        <end position="184"/>
    </location>
</feature>
<comment type="subcellular location">
    <subcellularLocation>
        <location evidence="1">Cell membrane</location>
        <topology evidence="1">Multi-pass membrane protein</topology>
    </subcellularLocation>
</comment>
<keyword evidence="5 6" id="KW-0472">Membrane</keyword>
<protein>
    <submittedName>
        <fullName evidence="8">Na(+) H(+) antiporter subunit D</fullName>
    </submittedName>
</protein>
<evidence type="ECO:0000256" key="1">
    <source>
        <dbReference type="ARBA" id="ARBA00004651"/>
    </source>
</evidence>
<organism evidence="8">
    <name type="scientific">hydrothermal vent metagenome</name>
    <dbReference type="NCBI Taxonomy" id="652676"/>
    <lineage>
        <taxon>unclassified sequences</taxon>
        <taxon>metagenomes</taxon>
        <taxon>ecological metagenomes</taxon>
    </lineage>
</organism>
<dbReference type="AlphaFoldDB" id="A0A3B1CMG4"/>
<dbReference type="PANTHER" id="PTHR42703:SF1">
    <property type="entry name" value="NA(+)_H(+) ANTIPORTER SUBUNIT D1"/>
    <property type="match status" value="1"/>
</dbReference>
<sequence>MSHLLVLPILIPLGTAILLLLLRFQPMARRIVIGLSSLLIVAVNISLLLKISAEGIQSYRTGGWAAPYGIILVGDLFSGILLVLGCVIAVCAVYYSFAYLKTDAQKALFHALFFFLWAGTNGSFLTGDIFNLFVMFEIVLMSIYALLTMLGEKKQIEAGIKLISMGLLSSALFLVAVGGIYAFAGTLNMADLALKIKPHAHHPLVSAVAMLFIGVFGLKAALMPMHFWLPDVHSSAPTPISAMLSGILIKVGVYAIIRIFCLIFVDLQGHFQTFILTLACITMFVGAMGAVAQTDLKRVLAYSSVSQIGYIFMGVGFFSVAGMGAAIFYIISHGIIKASLFLAAGVLKKMRGTMEMSEHGNMMKISPIFALFFLIGVFSLGGIPPSSGFFMKFQLIKAGLDGAFYLPVAVALVVSLFTLFYLVQAWQKICLHTQEKIPENPLNPHLLVPVGVLALLALVLGFASAPVIDLANAASEQLFTPELYINAVMGKQ</sequence>
<keyword evidence="3 6" id="KW-0812">Transmembrane</keyword>
<dbReference type="InterPro" id="IPR001750">
    <property type="entry name" value="ND/Mrp_TM"/>
</dbReference>
<evidence type="ECO:0000256" key="6">
    <source>
        <dbReference type="SAM" id="Phobius"/>
    </source>
</evidence>
<dbReference type="GO" id="GO:0008137">
    <property type="term" value="F:NADH dehydrogenase (ubiquinone) activity"/>
    <property type="evidence" value="ECO:0007669"/>
    <property type="project" value="InterPro"/>
</dbReference>
<feature type="transmembrane region" description="Helical" evidence="6">
    <location>
        <begin position="69"/>
        <end position="95"/>
    </location>
</feature>
<keyword evidence="4 6" id="KW-1133">Transmembrane helix</keyword>
<feature type="transmembrane region" description="Helical" evidence="6">
    <location>
        <begin position="326"/>
        <end position="347"/>
    </location>
</feature>
<feature type="transmembrane region" description="Helical" evidence="6">
    <location>
        <begin position="107"/>
        <end position="124"/>
    </location>
</feature>
<feature type="transmembrane region" description="Helical" evidence="6">
    <location>
        <begin position="368"/>
        <end position="391"/>
    </location>
</feature>
<evidence type="ECO:0000256" key="5">
    <source>
        <dbReference type="ARBA" id="ARBA00023136"/>
    </source>
</evidence>
<feature type="transmembrane region" description="Helical" evidence="6">
    <location>
        <begin position="403"/>
        <end position="423"/>
    </location>
</feature>
<dbReference type="InterPro" id="IPR050586">
    <property type="entry name" value="CPA3_Na-H_Antiporter_D"/>
</dbReference>
<feature type="transmembrane region" description="Helical" evidence="6">
    <location>
        <begin position="271"/>
        <end position="292"/>
    </location>
</feature>
<reference evidence="8" key="1">
    <citation type="submission" date="2018-06" db="EMBL/GenBank/DDBJ databases">
        <authorList>
            <person name="Zhirakovskaya E."/>
        </authorList>
    </citation>
    <scope>NUCLEOTIDE SEQUENCE</scope>
</reference>
<dbReference type="Pfam" id="PF00361">
    <property type="entry name" value="Proton_antipo_M"/>
    <property type="match status" value="1"/>
</dbReference>
<feature type="transmembrane region" description="Helical" evidence="6">
    <location>
        <begin position="299"/>
        <end position="320"/>
    </location>
</feature>
<feature type="transmembrane region" description="Helical" evidence="6">
    <location>
        <begin position="444"/>
        <end position="468"/>
    </location>
</feature>
<accession>A0A3B1CMG4</accession>
<dbReference type="GO" id="GO:0005886">
    <property type="term" value="C:plasma membrane"/>
    <property type="evidence" value="ECO:0007669"/>
    <property type="project" value="UniProtKB-SubCell"/>
</dbReference>
<feature type="transmembrane region" description="Helical" evidence="6">
    <location>
        <begin position="130"/>
        <end position="150"/>
    </location>
</feature>
<evidence type="ECO:0000256" key="3">
    <source>
        <dbReference type="ARBA" id="ARBA00022692"/>
    </source>
</evidence>
<evidence type="ECO:0000256" key="4">
    <source>
        <dbReference type="ARBA" id="ARBA00022989"/>
    </source>
</evidence>
<feature type="domain" description="NADH:quinone oxidoreductase/Mrp antiporter transmembrane" evidence="7">
    <location>
        <begin position="128"/>
        <end position="418"/>
    </location>
</feature>
<feature type="transmembrane region" description="Helical" evidence="6">
    <location>
        <begin position="6"/>
        <end position="24"/>
    </location>
</feature>
<feature type="transmembrane region" description="Helical" evidence="6">
    <location>
        <begin position="204"/>
        <end position="222"/>
    </location>
</feature>
<evidence type="ECO:0000256" key="2">
    <source>
        <dbReference type="ARBA" id="ARBA00022475"/>
    </source>
</evidence>
<evidence type="ECO:0000313" key="8">
    <source>
        <dbReference type="EMBL" id="VAX27681.1"/>
    </source>
</evidence>
<dbReference type="PRINTS" id="PR01437">
    <property type="entry name" value="NUOXDRDTASE4"/>
</dbReference>
<feature type="transmembrane region" description="Helical" evidence="6">
    <location>
        <begin position="31"/>
        <end position="49"/>
    </location>
</feature>
<dbReference type="InterPro" id="IPR003918">
    <property type="entry name" value="NADH_UbQ_OxRdtase"/>
</dbReference>